<dbReference type="PANTHER" id="PTHR46494:SF1">
    <property type="entry name" value="CORA FAMILY METAL ION TRANSPORTER (EUROFUNG)"/>
    <property type="match status" value="1"/>
</dbReference>
<feature type="compositionally biased region" description="Polar residues" evidence="8">
    <location>
        <begin position="147"/>
        <end position="159"/>
    </location>
</feature>
<feature type="region of interest" description="Disordered" evidence="8">
    <location>
        <begin position="1"/>
        <end position="130"/>
    </location>
</feature>
<dbReference type="PANTHER" id="PTHR46494">
    <property type="entry name" value="CORA FAMILY METAL ION TRANSPORTER (EUROFUNG)"/>
    <property type="match status" value="1"/>
</dbReference>
<dbReference type="Proteomes" id="UP000094455">
    <property type="component" value="Unassembled WGS sequence"/>
</dbReference>
<evidence type="ECO:0000256" key="6">
    <source>
        <dbReference type="ARBA" id="ARBA00022989"/>
    </source>
</evidence>
<name>A0A1E3NH76_9ASCO</name>
<dbReference type="GO" id="GO:0015095">
    <property type="term" value="F:magnesium ion transmembrane transporter activity"/>
    <property type="evidence" value="ECO:0007669"/>
    <property type="project" value="TreeGrafter"/>
</dbReference>
<dbReference type="Gene3D" id="3.30.460.20">
    <property type="entry name" value="CorA soluble domain-like"/>
    <property type="match status" value="1"/>
</dbReference>
<dbReference type="OrthoDB" id="165352at2759"/>
<evidence type="ECO:0000256" key="5">
    <source>
        <dbReference type="ARBA" id="ARBA00022692"/>
    </source>
</evidence>
<dbReference type="GO" id="GO:0050897">
    <property type="term" value="F:cobalt ion binding"/>
    <property type="evidence" value="ECO:0007669"/>
    <property type="project" value="TreeGrafter"/>
</dbReference>
<feature type="compositionally biased region" description="Polar residues" evidence="8">
    <location>
        <begin position="448"/>
        <end position="457"/>
    </location>
</feature>
<feature type="compositionally biased region" description="Polar residues" evidence="8">
    <location>
        <begin position="382"/>
        <end position="391"/>
    </location>
</feature>
<reference evidence="10 11" key="1">
    <citation type="journal article" date="2016" name="Proc. Natl. Acad. Sci. U.S.A.">
        <title>Comparative genomics of biotechnologically important yeasts.</title>
        <authorList>
            <person name="Riley R."/>
            <person name="Haridas S."/>
            <person name="Wolfe K.H."/>
            <person name="Lopes M.R."/>
            <person name="Hittinger C.T."/>
            <person name="Goeker M."/>
            <person name="Salamov A.A."/>
            <person name="Wisecaver J.H."/>
            <person name="Long T.M."/>
            <person name="Calvey C.H."/>
            <person name="Aerts A.L."/>
            <person name="Barry K.W."/>
            <person name="Choi C."/>
            <person name="Clum A."/>
            <person name="Coughlan A.Y."/>
            <person name="Deshpande S."/>
            <person name="Douglass A.P."/>
            <person name="Hanson S.J."/>
            <person name="Klenk H.-P."/>
            <person name="LaButti K.M."/>
            <person name="Lapidus A."/>
            <person name="Lindquist E.A."/>
            <person name="Lipzen A.M."/>
            <person name="Meier-Kolthoff J.P."/>
            <person name="Ohm R.A."/>
            <person name="Otillar R.P."/>
            <person name="Pangilinan J.L."/>
            <person name="Peng Y."/>
            <person name="Rokas A."/>
            <person name="Rosa C.A."/>
            <person name="Scheuner C."/>
            <person name="Sibirny A.A."/>
            <person name="Slot J.C."/>
            <person name="Stielow J.B."/>
            <person name="Sun H."/>
            <person name="Kurtzman C.P."/>
            <person name="Blackwell M."/>
            <person name="Grigoriev I.V."/>
            <person name="Jeffries T.W."/>
        </authorList>
    </citation>
    <scope>NUCLEOTIDE SEQUENCE [LARGE SCALE GENOMIC DNA]</scope>
    <source>
        <strain evidence="10 11">NRRL Y-2026</strain>
    </source>
</reference>
<keyword evidence="4" id="KW-1003">Cell membrane</keyword>
<dbReference type="InterPro" id="IPR002523">
    <property type="entry name" value="MgTranspt_CorA/ZnTranspt_ZntB"/>
</dbReference>
<feature type="transmembrane region" description="Helical" evidence="9">
    <location>
        <begin position="1122"/>
        <end position="1139"/>
    </location>
</feature>
<feature type="compositionally biased region" description="Polar residues" evidence="8">
    <location>
        <begin position="309"/>
        <end position="327"/>
    </location>
</feature>
<feature type="region of interest" description="Disordered" evidence="8">
    <location>
        <begin position="234"/>
        <end position="404"/>
    </location>
</feature>
<feature type="transmembrane region" description="Helical" evidence="9">
    <location>
        <begin position="1089"/>
        <end position="1110"/>
    </location>
</feature>
<dbReference type="GeneID" id="30181402"/>
<dbReference type="SUPFAM" id="SSF143865">
    <property type="entry name" value="CorA soluble domain-like"/>
    <property type="match status" value="1"/>
</dbReference>
<keyword evidence="6 9" id="KW-1133">Transmembrane helix</keyword>
<keyword evidence="5 9" id="KW-0812">Transmembrane</keyword>
<dbReference type="GO" id="GO:0015087">
    <property type="term" value="F:cobalt ion transmembrane transporter activity"/>
    <property type="evidence" value="ECO:0007669"/>
    <property type="project" value="TreeGrafter"/>
</dbReference>
<feature type="region of interest" description="Disordered" evidence="8">
    <location>
        <begin position="143"/>
        <end position="205"/>
    </location>
</feature>
<evidence type="ECO:0000256" key="8">
    <source>
        <dbReference type="SAM" id="MobiDB-lite"/>
    </source>
</evidence>
<feature type="region of interest" description="Disordered" evidence="8">
    <location>
        <begin position="688"/>
        <end position="733"/>
    </location>
</feature>
<evidence type="ECO:0000256" key="3">
    <source>
        <dbReference type="ARBA" id="ARBA00022448"/>
    </source>
</evidence>
<dbReference type="InterPro" id="IPR045863">
    <property type="entry name" value="CorA_TM1_TM2"/>
</dbReference>
<feature type="compositionally biased region" description="Polar residues" evidence="8">
    <location>
        <begin position="820"/>
        <end position="831"/>
    </location>
</feature>
<feature type="region of interest" description="Disordered" evidence="8">
    <location>
        <begin position="448"/>
        <end position="501"/>
    </location>
</feature>
<feature type="compositionally biased region" description="Basic and acidic residues" evidence="8">
    <location>
        <begin position="189"/>
        <end position="198"/>
    </location>
</feature>
<keyword evidence="3" id="KW-0813">Transport</keyword>
<evidence type="ECO:0000256" key="9">
    <source>
        <dbReference type="SAM" id="Phobius"/>
    </source>
</evidence>
<comment type="subcellular location">
    <subcellularLocation>
        <location evidence="1">Cell membrane</location>
        <topology evidence="1">Multi-pass membrane protein</topology>
    </subcellularLocation>
</comment>
<feature type="compositionally biased region" description="Low complexity" evidence="8">
    <location>
        <begin position="160"/>
        <end position="182"/>
    </location>
</feature>
<evidence type="ECO:0000256" key="4">
    <source>
        <dbReference type="ARBA" id="ARBA00022475"/>
    </source>
</evidence>
<evidence type="ECO:0000313" key="11">
    <source>
        <dbReference type="Proteomes" id="UP000094455"/>
    </source>
</evidence>
<dbReference type="GO" id="GO:0000287">
    <property type="term" value="F:magnesium ion binding"/>
    <property type="evidence" value="ECO:0007669"/>
    <property type="project" value="TreeGrafter"/>
</dbReference>
<proteinExistence type="inferred from homology"/>
<feature type="region of interest" description="Disordered" evidence="8">
    <location>
        <begin position="804"/>
        <end position="838"/>
    </location>
</feature>
<evidence type="ECO:0000313" key="10">
    <source>
        <dbReference type="EMBL" id="ODQ45472.1"/>
    </source>
</evidence>
<sequence length="1194" mass="134270">MQPQVYDSGDPNLPNLPDNDQILWSDYDDYLSNRPSSDSYSESESDHEHRKNDRHKIRTAQSPASSSKKHSSRKSVSSSRRSSEKSHLHKPMISIFGPHDEHLPDDSGSDSDAGNSGSKTGKSRKPGNIDDMLNEKETIHSLHSIGRRSQQGNSRLRSNSTGAGSAHSSSESSHASASSSTEDASDGVDSDHKQRERSGSLFSMLHIPRIMHRTLSSMSRRKSDIAGRSAYNLTRTHSEVHPRSTASSPILQPTTSHAVAAGADPDDAEIRPFTYLPSGDFYDEEACRPEGPEAYVDRDVRYDKDQNDNETVLDSNSSALSRITNPNVDEDGYDDASLSDVEDNVEAADHKERRGSEKRAYKTSSHQKSDVASGGSIKHIQSRISSKSAGSRQVEIDRRKHKVIKTDTDDESTFHIPFNSQYQPESILRRDPGLARVKTGHTNITAKSENVNDYDQNSSDEIEVGGVNQPPTQKTRRKKAARRRRRKSRKYVGSQSKKERTAWEPGIDLRTTNVFLNSPGSIITITDYSKVRYRISHYDLYSEMNPKYSKFTSDDTILSAHDFDEDEDYDNNNPEYTDFINYMNKVTDSRKAVEDAIQEKPPWSQVRWININGLSWEAISIIGKKYNLHPLSVEDLVDIPQRTKMDIYQQHLFVVMPLMKLLKVKKVSDESDATYFEKIRKNIREFASGEPSKSFSPSPTKVSNSPKLNKNPSKGPGQTTGTSTEVPPSLPKVVTKTIATKEQLSREFSRTSTKSVAPALLVPPAPLTPPLSAGILPPTTGNSASVYRALSDSALGDEEYNRIANDSKNRNSNSKKCTSEDNNSSENQISRIGSGYDDNILPRSNRTFKKPVVYTSEEEYLLAVEIERASSGRRLTDLTFITHSSTKYKSRMTSLNRMRPLMSKSLAVGVEQVSIYLTAEGTVLSFFEHSAMDIERAILSRLSAEYTILRETCNPSILFHSVLDANVDLLYPVVTAYSRILNEKELEILTAALPDLQHTQELHLMLNELAILKNSILPISSLITQLKDLSIDPTSQFIDESCKLYMADIGDHLLAFIDEIDSMSSTIENLIDLIFNTLSVETNNSMQRLSLVSVLFLPLTFWAGYFGMNFKSFGNLDYNVNFFWKLAIPFTAGMMILLMRNSCYKIVIHIKRLLVSYWNGLQQLRRGTEKLYTRESRFNPERSTRLRTKSRKRD</sequence>
<keyword evidence="7 9" id="KW-0472">Membrane</keyword>
<feature type="compositionally biased region" description="Basic and acidic residues" evidence="8">
    <location>
        <begin position="347"/>
        <end position="360"/>
    </location>
</feature>
<dbReference type="GO" id="GO:0005886">
    <property type="term" value="C:plasma membrane"/>
    <property type="evidence" value="ECO:0007669"/>
    <property type="project" value="UniProtKB-SubCell"/>
</dbReference>
<keyword evidence="11" id="KW-1185">Reference proteome</keyword>
<evidence type="ECO:0000256" key="1">
    <source>
        <dbReference type="ARBA" id="ARBA00004651"/>
    </source>
</evidence>
<evidence type="ECO:0000256" key="7">
    <source>
        <dbReference type="ARBA" id="ARBA00023136"/>
    </source>
</evidence>
<comment type="similarity">
    <text evidence="2">Belongs to the CorA metal ion transporter (MIT) (TC 1.A.35) family.</text>
</comment>
<accession>A0A1E3NH76</accession>
<evidence type="ECO:0008006" key="12">
    <source>
        <dbReference type="Google" id="ProtNLM"/>
    </source>
</evidence>
<feature type="compositionally biased region" description="Basic and acidic residues" evidence="8">
    <location>
        <begin position="285"/>
        <end position="307"/>
    </location>
</feature>
<dbReference type="SUPFAM" id="SSF144083">
    <property type="entry name" value="Magnesium transport protein CorA, transmembrane region"/>
    <property type="match status" value="1"/>
</dbReference>
<organism evidence="10 11">
    <name type="scientific">Pichia membranifaciens NRRL Y-2026</name>
    <dbReference type="NCBI Taxonomy" id="763406"/>
    <lineage>
        <taxon>Eukaryota</taxon>
        <taxon>Fungi</taxon>
        <taxon>Dikarya</taxon>
        <taxon>Ascomycota</taxon>
        <taxon>Saccharomycotina</taxon>
        <taxon>Pichiomycetes</taxon>
        <taxon>Pichiales</taxon>
        <taxon>Pichiaceae</taxon>
        <taxon>Pichia</taxon>
    </lineage>
</organism>
<feature type="compositionally biased region" description="Polar residues" evidence="8">
    <location>
        <begin position="691"/>
        <end position="726"/>
    </location>
</feature>
<protein>
    <recommendedName>
        <fullName evidence="12">Magnesium transport protein CorA</fullName>
    </recommendedName>
</protein>
<dbReference type="STRING" id="763406.A0A1E3NH76"/>
<dbReference type="RefSeq" id="XP_019016585.1">
    <property type="nucleotide sequence ID" value="XM_019164715.1"/>
</dbReference>
<evidence type="ECO:0000256" key="2">
    <source>
        <dbReference type="ARBA" id="ARBA00009765"/>
    </source>
</evidence>
<feature type="compositionally biased region" description="Polar residues" evidence="8">
    <location>
        <begin position="244"/>
        <end position="257"/>
    </location>
</feature>
<dbReference type="EMBL" id="KV454005">
    <property type="protein sequence ID" value="ODQ45472.1"/>
    <property type="molecule type" value="Genomic_DNA"/>
</dbReference>
<dbReference type="InterPro" id="IPR045861">
    <property type="entry name" value="CorA_cytoplasmic_dom"/>
</dbReference>
<dbReference type="Gene3D" id="1.20.58.340">
    <property type="entry name" value="Magnesium transport protein CorA, transmembrane region"/>
    <property type="match status" value="2"/>
</dbReference>
<feature type="compositionally biased region" description="Basic residues" evidence="8">
    <location>
        <begin position="474"/>
        <end position="490"/>
    </location>
</feature>
<gene>
    <name evidence="10" type="ORF">PICMEDRAFT_74231</name>
</gene>
<dbReference type="Pfam" id="PF01544">
    <property type="entry name" value="CorA"/>
    <property type="match status" value="1"/>
</dbReference>
<dbReference type="AlphaFoldDB" id="A0A1E3NH76"/>